<dbReference type="EMBL" id="BMSA01000068">
    <property type="protein sequence ID" value="GGU00551.1"/>
    <property type="molecule type" value="Genomic_DNA"/>
</dbReference>
<dbReference type="PANTHER" id="PTHR43745">
    <property type="entry name" value="NITROREDUCTASE MJ1384-RELATED"/>
    <property type="match status" value="1"/>
</dbReference>
<dbReference type="InterPro" id="IPR052544">
    <property type="entry name" value="Bacteriocin_Proc_Enz"/>
</dbReference>
<dbReference type="PANTHER" id="PTHR43745:SF2">
    <property type="entry name" value="NITROREDUCTASE MJ1384-RELATED"/>
    <property type="match status" value="1"/>
</dbReference>
<sequence>MKMYRLNDFMRVRLGDPVICDLLLERKSVKVPDTRVLSLLGRVQRPMDELELAKVCAEVFDCDLAAAEKFSAKLIAAGVLQDADLEHELMPEVREWKRYGWLDALVLHCRSEGQNYCDVVDAADPHDPDDVLRERIGRHGIPTFWKQIETDQVVILPEPQAYPERDLGDVLLSRRTHIPWSGQTMNVAQLSRILIDANKPLVAMRRRAEEEYTARPSALLENAYADLETYVVAFDVDGVSPGIYHYDPAGHRLSLVRAGNLREDVRTAFTGQERAGSGSCALILSAVWERHMLRYEGDPRAYRTLLTLVGQFAQRYLIALTAFGFTTFPTPAHQPVLADDLIGTHRFEESSLYLVAAG</sequence>
<dbReference type="Proteomes" id="UP000646776">
    <property type="component" value="Unassembled WGS sequence"/>
</dbReference>
<protein>
    <recommendedName>
        <fullName evidence="3">Nitroreductase domain-containing protein</fullName>
    </recommendedName>
</protein>
<keyword evidence="2" id="KW-1185">Reference proteome</keyword>
<name>A0A918M1W3_9ACTN</name>
<dbReference type="Gene3D" id="3.40.109.10">
    <property type="entry name" value="NADH Oxidase"/>
    <property type="match status" value="1"/>
</dbReference>
<evidence type="ECO:0000313" key="1">
    <source>
        <dbReference type="EMBL" id="GGU00551.1"/>
    </source>
</evidence>
<dbReference type="InterPro" id="IPR000415">
    <property type="entry name" value="Nitroreductase-like"/>
</dbReference>
<reference evidence="1" key="1">
    <citation type="journal article" date="2014" name="Int. J. Syst. Evol. Microbiol.">
        <title>Complete genome sequence of Corynebacterium casei LMG S-19264T (=DSM 44701T), isolated from a smear-ripened cheese.</title>
        <authorList>
            <consortium name="US DOE Joint Genome Institute (JGI-PGF)"/>
            <person name="Walter F."/>
            <person name="Albersmeier A."/>
            <person name="Kalinowski J."/>
            <person name="Ruckert C."/>
        </authorList>
    </citation>
    <scope>NUCLEOTIDE SEQUENCE</scope>
    <source>
        <strain evidence="1">JCM 4125</strain>
    </source>
</reference>
<accession>A0A918M1W3</accession>
<evidence type="ECO:0000313" key="2">
    <source>
        <dbReference type="Proteomes" id="UP000646776"/>
    </source>
</evidence>
<dbReference type="GO" id="GO:0016491">
    <property type="term" value="F:oxidoreductase activity"/>
    <property type="evidence" value="ECO:0007669"/>
    <property type="project" value="InterPro"/>
</dbReference>
<gene>
    <name evidence="1" type="ORF">GCM10010226_91750</name>
</gene>
<reference evidence="1" key="2">
    <citation type="submission" date="2020-09" db="EMBL/GenBank/DDBJ databases">
        <authorList>
            <person name="Sun Q."/>
            <person name="Ohkuma M."/>
        </authorList>
    </citation>
    <scope>NUCLEOTIDE SEQUENCE</scope>
    <source>
        <strain evidence="1">JCM 4125</strain>
    </source>
</reference>
<comment type="caution">
    <text evidence="1">The sequence shown here is derived from an EMBL/GenBank/DDBJ whole genome shotgun (WGS) entry which is preliminary data.</text>
</comment>
<organism evidence="1 2">
    <name type="scientific">Streptomyces phaeofaciens</name>
    <dbReference type="NCBI Taxonomy" id="68254"/>
    <lineage>
        <taxon>Bacteria</taxon>
        <taxon>Bacillati</taxon>
        <taxon>Actinomycetota</taxon>
        <taxon>Actinomycetes</taxon>
        <taxon>Kitasatosporales</taxon>
        <taxon>Streptomycetaceae</taxon>
        <taxon>Streptomyces</taxon>
    </lineage>
</organism>
<dbReference type="AlphaFoldDB" id="A0A918M1W3"/>
<evidence type="ECO:0008006" key="3">
    <source>
        <dbReference type="Google" id="ProtNLM"/>
    </source>
</evidence>
<dbReference type="CDD" id="cd02142">
    <property type="entry name" value="McbC_SagB-like_oxidoreductase"/>
    <property type="match status" value="1"/>
</dbReference>
<proteinExistence type="predicted"/>